<reference evidence="2" key="3">
    <citation type="submission" date="2021-05" db="UniProtKB">
        <authorList>
            <consortium name="EnsemblPlants"/>
        </authorList>
    </citation>
    <scope>IDENTIFICATION</scope>
    <source>
        <strain evidence="2">cv. B73</strain>
    </source>
</reference>
<sequence length="107" mass="12194">MRRRHNSNLLTSKLLTERRVKRKGRRPGQPTPPASPCYFPLFIRHDVCFSIIPYLSMMHQCHLSPVLHPLLVQPVAPPAHQSLPLTVLHNQISYKLPPNPRSTSSCS</sequence>
<accession>A0A804LPH3</accession>
<evidence type="ECO:0000313" key="2">
    <source>
        <dbReference type="EnsemblPlants" id="Zm00001eb026210_P001"/>
    </source>
</evidence>
<dbReference type="Gramene" id="Zm00001eb026210_T001">
    <property type="protein sequence ID" value="Zm00001eb026210_P001"/>
    <property type="gene ID" value="Zm00001eb026210"/>
</dbReference>
<dbReference type="Proteomes" id="UP000007305">
    <property type="component" value="Chromosome 1"/>
</dbReference>
<evidence type="ECO:0000256" key="1">
    <source>
        <dbReference type="SAM" id="MobiDB-lite"/>
    </source>
</evidence>
<reference evidence="3" key="1">
    <citation type="submission" date="2015-12" db="EMBL/GenBank/DDBJ databases">
        <title>Update maize B73 reference genome by single molecule sequencing technologies.</title>
        <authorList>
            <consortium name="Maize Genome Sequencing Project"/>
            <person name="Ware D."/>
        </authorList>
    </citation>
    <scope>NUCLEOTIDE SEQUENCE [LARGE SCALE GENOMIC DNA]</scope>
    <source>
        <strain evidence="3">cv. B73</strain>
    </source>
</reference>
<dbReference type="EnsemblPlants" id="Zm00001eb026210_T001">
    <property type="protein sequence ID" value="Zm00001eb026210_P001"/>
    <property type="gene ID" value="Zm00001eb026210"/>
</dbReference>
<protein>
    <submittedName>
        <fullName evidence="2">Uncharacterized protein</fullName>
    </submittedName>
</protein>
<organism evidence="2 3">
    <name type="scientific">Zea mays</name>
    <name type="common">Maize</name>
    <dbReference type="NCBI Taxonomy" id="4577"/>
    <lineage>
        <taxon>Eukaryota</taxon>
        <taxon>Viridiplantae</taxon>
        <taxon>Streptophyta</taxon>
        <taxon>Embryophyta</taxon>
        <taxon>Tracheophyta</taxon>
        <taxon>Spermatophyta</taxon>
        <taxon>Magnoliopsida</taxon>
        <taxon>Liliopsida</taxon>
        <taxon>Poales</taxon>
        <taxon>Poaceae</taxon>
        <taxon>PACMAD clade</taxon>
        <taxon>Panicoideae</taxon>
        <taxon>Andropogonodae</taxon>
        <taxon>Andropogoneae</taxon>
        <taxon>Tripsacinae</taxon>
        <taxon>Zea</taxon>
    </lineage>
</organism>
<name>A0A804LPH3_MAIZE</name>
<dbReference type="InParanoid" id="A0A804LPH3"/>
<reference evidence="2" key="2">
    <citation type="submission" date="2019-07" db="EMBL/GenBank/DDBJ databases">
        <authorList>
            <person name="Seetharam A."/>
            <person name="Woodhouse M."/>
            <person name="Cannon E."/>
        </authorList>
    </citation>
    <scope>NUCLEOTIDE SEQUENCE [LARGE SCALE GENOMIC DNA]</scope>
    <source>
        <strain evidence="2">cv. B73</strain>
    </source>
</reference>
<keyword evidence="3" id="KW-1185">Reference proteome</keyword>
<evidence type="ECO:0000313" key="3">
    <source>
        <dbReference type="Proteomes" id="UP000007305"/>
    </source>
</evidence>
<feature type="region of interest" description="Disordered" evidence="1">
    <location>
        <begin position="1"/>
        <end position="35"/>
    </location>
</feature>
<proteinExistence type="predicted"/>
<dbReference type="AlphaFoldDB" id="A0A804LPH3"/>